<name>A0ABV4U852_9BACT</name>
<evidence type="ECO:0000313" key="13">
    <source>
        <dbReference type="Proteomes" id="UP001575105"/>
    </source>
</evidence>
<keyword evidence="5 11" id="KW-0808">Transferase</keyword>
<comment type="cofactor">
    <cofactor evidence="1">
        <name>Zn(2+)</name>
        <dbReference type="ChEBI" id="CHEBI:29105"/>
    </cofactor>
</comment>
<gene>
    <name evidence="12" type="primary">pduL</name>
    <name evidence="12" type="ORF">ACERK3_16000</name>
</gene>
<proteinExistence type="inferred from homology"/>
<keyword evidence="6" id="KW-0479">Metal-binding</keyword>
<evidence type="ECO:0000256" key="7">
    <source>
        <dbReference type="ARBA" id="ARBA00022833"/>
    </source>
</evidence>
<dbReference type="PANTHER" id="PTHR39453">
    <property type="entry name" value="PHOSPHATE PROPANOYLTRANSFERASE"/>
    <property type="match status" value="1"/>
</dbReference>
<dbReference type="Proteomes" id="UP001575105">
    <property type="component" value="Unassembled WGS sequence"/>
</dbReference>
<dbReference type="EMBL" id="JBGUBD010000012">
    <property type="protein sequence ID" value="MFA9479790.1"/>
    <property type="molecule type" value="Genomic_DNA"/>
</dbReference>
<comment type="catalytic activity">
    <reaction evidence="11">
        <text>propanoyl-CoA + phosphate = propanoyl phosphate + CoA</text>
        <dbReference type="Rhea" id="RHEA:28046"/>
        <dbReference type="ChEBI" id="CHEBI:43474"/>
        <dbReference type="ChEBI" id="CHEBI:57287"/>
        <dbReference type="ChEBI" id="CHEBI:57392"/>
        <dbReference type="ChEBI" id="CHEBI:58933"/>
        <dbReference type="EC" id="2.3.1.222"/>
    </reaction>
</comment>
<dbReference type="InterPro" id="IPR008300">
    <property type="entry name" value="PTAC"/>
</dbReference>
<reference evidence="12 13" key="1">
    <citation type="submission" date="2024-08" db="EMBL/GenBank/DDBJ databases">
        <title>Whole-genome sequencing of halo(alkali)philic microorganisms from hypersaline lakes.</title>
        <authorList>
            <person name="Sorokin D.Y."/>
            <person name="Merkel A.Y."/>
            <person name="Messina E."/>
            <person name="Yakimov M."/>
        </authorList>
    </citation>
    <scope>NUCLEOTIDE SEQUENCE [LARGE SCALE GENOMIC DNA]</scope>
    <source>
        <strain evidence="12 13">AB-hyl4</strain>
    </source>
</reference>
<keyword evidence="10" id="KW-1283">Bacterial microcompartment</keyword>
<evidence type="ECO:0000256" key="11">
    <source>
        <dbReference type="PIRNR" id="PIRNR010130"/>
    </source>
</evidence>
<dbReference type="PIRSF" id="PIRSF010130">
    <property type="entry name" value="PduL"/>
    <property type="match status" value="1"/>
</dbReference>
<protein>
    <recommendedName>
        <fullName evidence="4 11">Phosphate propanoyltransferase</fullName>
        <ecNumber evidence="3 11">2.3.1.222</ecNumber>
    </recommendedName>
</protein>
<keyword evidence="13" id="KW-1185">Reference proteome</keyword>
<evidence type="ECO:0000256" key="1">
    <source>
        <dbReference type="ARBA" id="ARBA00001947"/>
    </source>
</evidence>
<comment type="subcellular location">
    <subcellularLocation>
        <location evidence="9">Bacterial microcompartment</location>
    </subcellularLocation>
</comment>
<comment type="similarity">
    <text evidence="2 11">Belongs to the PduL family.</text>
</comment>
<dbReference type="EC" id="2.3.1.222" evidence="3 11"/>
<evidence type="ECO:0000256" key="9">
    <source>
        <dbReference type="ARBA" id="ARBA00024322"/>
    </source>
</evidence>
<dbReference type="RefSeq" id="WP_425346715.1">
    <property type="nucleotide sequence ID" value="NZ_JBGUBD010000012.1"/>
</dbReference>
<dbReference type="NCBIfam" id="NF011652">
    <property type="entry name" value="PRK15070.1"/>
    <property type="match status" value="1"/>
</dbReference>
<organism evidence="12 13">
    <name type="scientific">Natronomicrosphaera hydrolytica</name>
    <dbReference type="NCBI Taxonomy" id="3242702"/>
    <lineage>
        <taxon>Bacteria</taxon>
        <taxon>Pseudomonadati</taxon>
        <taxon>Planctomycetota</taxon>
        <taxon>Phycisphaerae</taxon>
        <taxon>Phycisphaerales</taxon>
        <taxon>Phycisphaeraceae</taxon>
        <taxon>Natronomicrosphaera</taxon>
    </lineage>
</organism>
<evidence type="ECO:0000256" key="3">
    <source>
        <dbReference type="ARBA" id="ARBA00012206"/>
    </source>
</evidence>
<comment type="pathway">
    <text evidence="11">Polyol metabolism; 1,2-propanediol degradation.</text>
</comment>
<dbReference type="GO" id="GO:0016746">
    <property type="term" value="F:acyltransferase activity"/>
    <property type="evidence" value="ECO:0007669"/>
    <property type="project" value="UniProtKB-KW"/>
</dbReference>
<comment type="caution">
    <text evidence="12">The sequence shown here is derived from an EMBL/GenBank/DDBJ whole genome shotgun (WGS) entry which is preliminary data.</text>
</comment>
<dbReference type="PANTHER" id="PTHR39453:SF1">
    <property type="entry name" value="PHOSPHATE PROPANOYLTRANSFERASE"/>
    <property type="match status" value="1"/>
</dbReference>
<evidence type="ECO:0000256" key="2">
    <source>
        <dbReference type="ARBA" id="ARBA00007342"/>
    </source>
</evidence>
<evidence type="ECO:0000256" key="5">
    <source>
        <dbReference type="ARBA" id="ARBA00022679"/>
    </source>
</evidence>
<evidence type="ECO:0000256" key="8">
    <source>
        <dbReference type="ARBA" id="ARBA00023315"/>
    </source>
</evidence>
<evidence type="ECO:0000256" key="4">
    <source>
        <dbReference type="ARBA" id="ARBA00020837"/>
    </source>
</evidence>
<evidence type="ECO:0000313" key="12">
    <source>
        <dbReference type="EMBL" id="MFA9479790.1"/>
    </source>
</evidence>
<keyword evidence="7" id="KW-0862">Zinc</keyword>
<keyword evidence="8 11" id="KW-0012">Acyltransferase</keyword>
<accession>A0ABV4U852</accession>
<evidence type="ECO:0000256" key="6">
    <source>
        <dbReference type="ARBA" id="ARBA00022723"/>
    </source>
</evidence>
<sequence>MTASPATLDRRQVEQMVRQVLRDRLGGASPTYHRAPTDNGGPNPLVVNVSARHVHVRPEDLEVLFGPGAKLTKLKDLYQDGEFATEQTVNIIGPRNRMIPNVRILGPARDYTQVELSYTDGVFLGIDLPLRISGNHEGTPGCILVGSHGALNLQRGVVRAERHVHMSPADLAHFNVADGDIMKLKIDGPCGLVFERVKVREHPKVKLEVHIDTDEGNACHLPSATSMQLIK</sequence>
<comment type="function">
    <text evidence="11">Involved in 1,2-propanediol (1,2-PD) degradation by catalyzing the conversion of propanoyl-CoA to propanoyl-phosphate.</text>
</comment>
<evidence type="ECO:0000256" key="10">
    <source>
        <dbReference type="ARBA" id="ARBA00024446"/>
    </source>
</evidence>
<dbReference type="Pfam" id="PF06130">
    <property type="entry name" value="PTAC"/>
    <property type="match status" value="1"/>
</dbReference>